<comment type="similarity">
    <text evidence="2">Belongs to the chromate ion transporter (CHR) (TC 2.A.51) family.</text>
</comment>
<dbReference type="PANTHER" id="PTHR33567">
    <property type="entry name" value="CHROMATE ION TRANSPORTER (EUROFUNG)"/>
    <property type="match status" value="1"/>
</dbReference>
<evidence type="ECO:0000256" key="6">
    <source>
        <dbReference type="ARBA" id="ARBA00023136"/>
    </source>
</evidence>
<evidence type="ECO:0000256" key="5">
    <source>
        <dbReference type="ARBA" id="ARBA00022989"/>
    </source>
</evidence>
<evidence type="ECO:0000256" key="3">
    <source>
        <dbReference type="ARBA" id="ARBA00022475"/>
    </source>
</evidence>
<name>A0AAE3KR24_9CYAN</name>
<evidence type="ECO:0000256" key="1">
    <source>
        <dbReference type="ARBA" id="ARBA00004651"/>
    </source>
</evidence>
<feature type="transmembrane region" description="Helical" evidence="7">
    <location>
        <begin position="146"/>
        <end position="179"/>
    </location>
</feature>
<accession>A0AAE3KR24</accession>
<dbReference type="GO" id="GO:0005886">
    <property type="term" value="C:plasma membrane"/>
    <property type="evidence" value="ECO:0007669"/>
    <property type="project" value="UniProtKB-SubCell"/>
</dbReference>
<reference evidence="8" key="1">
    <citation type="submission" date="2022-06" db="EMBL/GenBank/DDBJ databases">
        <title>New cyanobacteria of genus Symplocastrum in benthos of Lake Baikal.</title>
        <authorList>
            <person name="Sorokovikova E."/>
            <person name="Tikhonova I."/>
            <person name="Krasnopeev A."/>
            <person name="Evseev P."/>
            <person name="Gladkikh A."/>
            <person name="Belykh O."/>
        </authorList>
    </citation>
    <scope>NUCLEOTIDE SEQUENCE</scope>
    <source>
        <strain evidence="8">BBK-W-15</strain>
    </source>
</reference>
<dbReference type="PANTHER" id="PTHR33567:SF3">
    <property type="entry name" value="CHROMATE ION TRANSPORTER (EUROFUNG)"/>
    <property type="match status" value="1"/>
</dbReference>
<sequence length="396" mass="42408">MSRDFSRHQIVEIATLFLKLGTIGFGGPAAHIAMMEEEVVKRRGWLTRSHFLDLIGATNLIPGPNSTEMAIHVGYSYGGWLGLITAGVCFILPAVLITAIFAWIYVQFGTLPQVTPFIYGIKPAVIAVILGAVWRLGKKAVKSQKLLLVGLGVAALLLIGLNEILSLLLGGILGMIWLRLSNREQPPSDKTASFAIAGISTGVILKASAATTVTTTSVPLWQLGWFFLKVGSVLFGSGYVLVAFLEGGLVQENGWLTQQQLLDAIAIGQFTPGPVLSTSTFIGYLIAGWSGAIVATIAIFLPSFLFVALLNPLIPRLRESKWTSAFLDSVNVSSIALMAVVTLNLATNTLINGERIDLLASSIAVIALIFTIRFSINSAFLVLGGAVMGWVFYFLV</sequence>
<feature type="transmembrane region" description="Helical" evidence="7">
    <location>
        <begin position="191"/>
        <end position="213"/>
    </location>
</feature>
<keyword evidence="6 7" id="KW-0472">Membrane</keyword>
<keyword evidence="4 7" id="KW-0812">Transmembrane</keyword>
<dbReference type="InterPro" id="IPR003370">
    <property type="entry name" value="Chromate_transpt"/>
</dbReference>
<protein>
    <submittedName>
        <fullName evidence="8">Chromate efflux transporter</fullName>
    </submittedName>
</protein>
<organism evidence="8 9">
    <name type="scientific">Limnofasciculus baicalensis BBK-W-15</name>
    <dbReference type="NCBI Taxonomy" id="2699891"/>
    <lineage>
        <taxon>Bacteria</taxon>
        <taxon>Bacillati</taxon>
        <taxon>Cyanobacteriota</taxon>
        <taxon>Cyanophyceae</taxon>
        <taxon>Coleofasciculales</taxon>
        <taxon>Coleofasciculaceae</taxon>
        <taxon>Limnofasciculus</taxon>
        <taxon>Limnofasciculus baicalensis</taxon>
    </lineage>
</organism>
<dbReference type="GO" id="GO:0015109">
    <property type="term" value="F:chromate transmembrane transporter activity"/>
    <property type="evidence" value="ECO:0007669"/>
    <property type="project" value="InterPro"/>
</dbReference>
<keyword evidence="3" id="KW-1003">Cell membrane</keyword>
<dbReference type="EMBL" id="JAMZMM010000297">
    <property type="protein sequence ID" value="MCP2731218.1"/>
    <property type="molecule type" value="Genomic_DNA"/>
</dbReference>
<evidence type="ECO:0000313" key="8">
    <source>
        <dbReference type="EMBL" id="MCP2731218.1"/>
    </source>
</evidence>
<feature type="transmembrane region" description="Helical" evidence="7">
    <location>
        <begin position="322"/>
        <end position="343"/>
    </location>
</feature>
<feature type="transmembrane region" description="Helical" evidence="7">
    <location>
        <begin position="281"/>
        <end position="310"/>
    </location>
</feature>
<feature type="transmembrane region" description="Helical" evidence="7">
    <location>
        <begin position="225"/>
        <end position="245"/>
    </location>
</feature>
<comment type="subcellular location">
    <subcellularLocation>
        <location evidence="1">Cell membrane</location>
        <topology evidence="1">Multi-pass membrane protein</topology>
    </subcellularLocation>
</comment>
<feature type="transmembrane region" description="Helical" evidence="7">
    <location>
        <begin position="79"/>
        <end position="105"/>
    </location>
</feature>
<evidence type="ECO:0000256" key="2">
    <source>
        <dbReference type="ARBA" id="ARBA00005262"/>
    </source>
</evidence>
<evidence type="ECO:0000256" key="7">
    <source>
        <dbReference type="SAM" id="Phobius"/>
    </source>
</evidence>
<keyword evidence="5 7" id="KW-1133">Transmembrane helix</keyword>
<dbReference type="AlphaFoldDB" id="A0AAE3KR24"/>
<comment type="caution">
    <text evidence="8">The sequence shown here is derived from an EMBL/GenBank/DDBJ whole genome shotgun (WGS) entry which is preliminary data.</text>
</comment>
<dbReference type="Proteomes" id="UP001204953">
    <property type="component" value="Unassembled WGS sequence"/>
</dbReference>
<dbReference type="Pfam" id="PF02417">
    <property type="entry name" value="Chromate_transp"/>
    <property type="match status" value="2"/>
</dbReference>
<dbReference type="InterPro" id="IPR014047">
    <property type="entry name" value="Chr_Tranpt_l_chain"/>
</dbReference>
<dbReference type="RefSeq" id="WP_254013963.1">
    <property type="nucleotide sequence ID" value="NZ_JAMZMM010000297.1"/>
</dbReference>
<feature type="transmembrane region" description="Helical" evidence="7">
    <location>
        <begin position="117"/>
        <end position="134"/>
    </location>
</feature>
<evidence type="ECO:0000256" key="4">
    <source>
        <dbReference type="ARBA" id="ARBA00022692"/>
    </source>
</evidence>
<gene>
    <name evidence="8" type="primary">chrA</name>
    <name evidence="8" type="ORF">NJ959_22600</name>
</gene>
<dbReference type="PIRSF" id="PIRSF004810">
    <property type="entry name" value="ChrA"/>
    <property type="match status" value="1"/>
</dbReference>
<proteinExistence type="inferred from homology"/>
<evidence type="ECO:0000313" key="9">
    <source>
        <dbReference type="Proteomes" id="UP001204953"/>
    </source>
</evidence>
<feature type="transmembrane region" description="Helical" evidence="7">
    <location>
        <begin position="379"/>
        <end position="395"/>
    </location>
</feature>
<keyword evidence="9" id="KW-1185">Reference proteome</keyword>
<dbReference type="NCBIfam" id="TIGR00937">
    <property type="entry name" value="2A51"/>
    <property type="match status" value="1"/>
</dbReference>